<sequence length="282" mass="32822">MALDRNNGKFPIEKIGINNASVINAFCSKHDKELFSVIEDKEFIFTDEQIFMLAYRAISRELYLKYCSTESNKNMKEYDKGQSKEIQLLIHMISNHMTKGTDLAIRDLEKLKSLYDEKLLENSFNSIKYYCILIDNVPEIMSSAGWLPELDFNNKILLDLNDKNIMFNSLTVSTIGLKDRKGAIVFAWLDVIDSKACIEFIKSLNEIPDDYKGSAILKWLFECNENIYWSEDWWNTIEVDKQKELIDSMMNIMSRGPSLKDYKSFSSCLSWKINEIKTNINL</sequence>
<proteinExistence type="predicted"/>
<evidence type="ECO:0000313" key="2">
    <source>
        <dbReference type="Proteomes" id="UP000251135"/>
    </source>
</evidence>
<organism evidence="1 2">
    <name type="scientific">Arcobacter caeni</name>
    <dbReference type="NCBI Taxonomy" id="1912877"/>
    <lineage>
        <taxon>Bacteria</taxon>
        <taxon>Pseudomonadati</taxon>
        <taxon>Campylobacterota</taxon>
        <taxon>Epsilonproteobacteria</taxon>
        <taxon>Campylobacterales</taxon>
        <taxon>Arcobacteraceae</taxon>
        <taxon>Arcobacter</taxon>
    </lineage>
</organism>
<dbReference type="Proteomes" id="UP000251135">
    <property type="component" value="Unassembled WGS sequence"/>
</dbReference>
<comment type="caution">
    <text evidence="1">The sequence shown here is derived from an EMBL/GenBank/DDBJ whole genome shotgun (WGS) entry which is preliminary data.</text>
</comment>
<dbReference type="EMBL" id="MUXE01000004">
    <property type="protein sequence ID" value="PUE65487.1"/>
    <property type="molecule type" value="Genomic_DNA"/>
</dbReference>
<dbReference type="AlphaFoldDB" id="A0A363D327"/>
<name>A0A363D327_9BACT</name>
<gene>
    <name evidence="1" type="ORF">B0174_03975</name>
</gene>
<protein>
    <submittedName>
        <fullName evidence="1">Uncharacterized protein</fullName>
    </submittedName>
</protein>
<reference evidence="1 2" key="1">
    <citation type="submission" date="2017-02" db="EMBL/GenBank/DDBJ databases">
        <title>Arcobacter caeni sp. nov, a new Arcobacter species isolated from reclaimed water.</title>
        <authorList>
            <person name="Figueras M.J."/>
            <person name="Perez-Cataluna A."/>
            <person name="Salas-Masso N."/>
        </authorList>
    </citation>
    <scope>NUCLEOTIDE SEQUENCE [LARGE SCALE GENOMIC DNA]</scope>
    <source>
        <strain evidence="1 2">RW17-10</strain>
    </source>
</reference>
<evidence type="ECO:0000313" key="1">
    <source>
        <dbReference type="EMBL" id="PUE65487.1"/>
    </source>
</evidence>
<accession>A0A363D327</accession>
<keyword evidence="2" id="KW-1185">Reference proteome</keyword>